<organism evidence="2 3">
    <name type="scientific">Rubus argutus</name>
    <name type="common">Southern blackberry</name>
    <dbReference type="NCBI Taxonomy" id="59490"/>
    <lineage>
        <taxon>Eukaryota</taxon>
        <taxon>Viridiplantae</taxon>
        <taxon>Streptophyta</taxon>
        <taxon>Embryophyta</taxon>
        <taxon>Tracheophyta</taxon>
        <taxon>Spermatophyta</taxon>
        <taxon>Magnoliopsida</taxon>
        <taxon>eudicotyledons</taxon>
        <taxon>Gunneridae</taxon>
        <taxon>Pentapetalae</taxon>
        <taxon>rosids</taxon>
        <taxon>fabids</taxon>
        <taxon>Rosales</taxon>
        <taxon>Rosaceae</taxon>
        <taxon>Rosoideae</taxon>
        <taxon>Rosoideae incertae sedis</taxon>
        <taxon>Rubus</taxon>
    </lineage>
</organism>
<proteinExistence type="predicted"/>
<sequence>MEFPIPVVLIQVVMLRSAMISKEAGFQMKVTLCTMHHNVHLKIRGFNCLANGMEDTGYAKWRWKPKNCDIPIQDLMPPGVPDMWNEILSSYLQP</sequence>
<comment type="caution">
    <text evidence="2">The sequence shown here is derived from an EMBL/GenBank/DDBJ whole genome shotgun (WGS) entry which is preliminary data.</text>
</comment>
<keyword evidence="3" id="KW-1185">Reference proteome</keyword>
<feature type="domain" description="Trichome birefringence-like N-terminal" evidence="1">
    <location>
        <begin position="44"/>
        <end position="69"/>
    </location>
</feature>
<dbReference type="Proteomes" id="UP001457282">
    <property type="component" value="Unassembled WGS sequence"/>
</dbReference>
<evidence type="ECO:0000313" key="2">
    <source>
        <dbReference type="EMBL" id="KAK9944073.1"/>
    </source>
</evidence>
<reference evidence="2 3" key="1">
    <citation type="journal article" date="2023" name="G3 (Bethesda)">
        <title>A chromosome-length genome assembly and annotation of blackberry (Rubus argutus, cv. 'Hillquist').</title>
        <authorList>
            <person name="Bruna T."/>
            <person name="Aryal R."/>
            <person name="Dudchenko O."/>
            <person name="Sargent D.J."/>
            <person name="Mead D."/>
            <person name="Buti M."/>
            <person name="Cavallini A."/>
            <person name="Hytonen T."/>
            <person name="Andres J."/>
            <person name="Pham M."/>
            <person name="Weisz D."/>
            <person name="Mascagni F."/>
            <person name="Usai G."/>
            <person name="Natali L."/>
            <person name="Bassil N."/>
            <person name="Fernandez G.E."/>
            <person name="Lomsadze A."/>
            <person name="Armour M."/>
            <person name="Olukolu B."/>
            <person name="Poorten T."/>
            <person name="Britton C."/>
            <person name="Davik J."/>
            <person name="Ashrafi H."/>
            <person name="Aiden E.L."/>
            <person name="Borodovsky M."/>
            <person name="Worthington M."/>
        </authorList>
    </citation>
    <scope>NUCLEOTIDE SEQUENCE [LARGE SCALE GENOMIC DNA]</scope>
    <source>
        <strain evidence="2">PI 553951</strain>
    </source>
</reference>
<gene>
    <name evidence="2" type="ORF">M0R45_009657</name>
</gene>
<protein>
    <recommendedName>
        <fullName evidence="1">Trichome birefringence-like N-terminal domain-containing protein</fullName>
    </recommendedName>
</protein>
<evidence type="ECO:0000259" key="1">
    <source>
        <dbReference type="Pfam" id="PF14416"/>
    </source>
</evidence>
<name>A0AAW1Y5I5_RUBAR</name>
<dbReference type="AlphaFoldDB" id="A0AAW1Y5I5"/>
<dbReference type="InterPro" id="IPR025846">
    <property type="entry name" value="TBL_N"/>
</dbReference>
<dbReference type="Pfam" id="PF14416">
    <property type="entry name" value="PMR5N"/>
    <property type="match status" value="1"/>
</dbReference>
<evidence type="ECO:0000313" key="3">
    <source>
        <dbReference type="Proteomes" id="UP001457282"/>
    </source>
</evidence>
<accession>A0AAW1Y5I5</accession>
<dbReference type="EMBL" id="JBEDUW010000002">
    <property type="protein sequence ID" value="KAK9944073.1"/>
    <property type="molecule type" value="Genomic_DNA"/>
</dbReference>